<keyword evidence="6 9" id="KW-1133">Transmembrane helix</keyword>
<comment type="similarity">
    <text evidence="2">Belongs to the binding-protein-dependent transport system permease family. FecCD subfamily.</text>
</comment>
<evidence type="ECO:0000256" key="1">
    <source>
        <dbReference type="ARBA" id="ARBA00004651"/>
    </source>
</evidence>
<evidence type="ECO:0000256" key="5">
    <source>
        <dbReference type="ARBA" id="ARBA00022692"/>
    </source>
</evidence>
<evidence type="ECO:0000256" key="7">
    <source>
        <dbReference type="ARBA" id="ARBA00023136"/>
    </source>
</evidence>
<protein>
    <submittedName>
        <fullName evidence="10">Iron chelate uptake ABC transporter family permease subunit</fullName>
    </submittedName>
</protein>
<name>A0A7J5BI76_9MICO</name>
<dbReference type="PANTHER" id="PTHR30472">
    <property type="entry name" value="FERRIC ENTEROBACTIN TRANSPORT SYSTEM PERMEASE PROTEIN"/>
    <property type="match status" value="1"/>
</dbReference>
<evidence type="ECO:0000313" key="11">
    <source>
        <dbReference type="Proteomes" id="UP000433493"/>
    </source>
</evidence>
<accession>A0A7J5BI76</accession>
<dbReference type="Gene3D" id="1.10.3470.10">
    <property type="entry name" value="ABC transporter involved in vitamin B12 uptake, BtuC"/>
    <property type="match status" value="1"/>
</dbReference>
<feature type="transmembrane region" description="Helical" evidence="9">
    <location>
        <begin position="166"/>
        <end position="187"/>
    </location>
</feature>
<dbReference type="InterPro" id="IPR022410">
    <property type="entry name" value="ABC_transptr_permease_F420-0"/>
</dbReference>
<keyword evidence="11" id="KW-1185">Reference proteome</keyword>
<feature type="transmembrane region" description="Helical" evidence="9">
    <location>
        <begin position="49"/>
        <end position="73"/>
    </location>
</feature>
<feature type="transmembrane region" description="Helical" evidence="9">
    <location>
        <begin position="326"/>
        <end position="348"/>
    </location>
</feature>
<keyword evidence="7 9" id="KW-0472">Membrane</keyword>
<keyword evidence="4" id="KW-1003">Cell membrane</keyword>
<organism evidence="10 11">
    <name type="scientific">Gulosibacter chungangensis</name>
    <dbReference type="NCBI Taxonomy" id="979746"/>
    <lineage>
        <taxon>Bacteria</taxon>
        <taxon>Bacillati</taxon>
        <taxon>Actinomycetota</taxon>
        <taxon>Actinomycetes</taxon>
        <taxon>Micrococcales</taxon>
        <taxon>Microbacteriaceae</taxon>
        <taxon>Gulosibacter</taxon>
    </lineage>
</organism>
<evidence type="ECO:0000313" key="10">
    <source>
        <dbReference type="EMBL" id="KAB1645149.1"/>
    </source>
</evidence>
<dbReference type="NCBIfam" id="TIGR03869">
    <property type="entry name" value="F420-0_ABCperm"/>
    <property type="match status" value="1"/>
</dbReference>
<dbReference type="FunFam" id="1.10.3470.10:FF:000001">
    <property type="entry name" value="Vitamin B12 ABC transporter permease BtuC"/>
    <property type="match status" value="1"/>
</dbReference>
<evidence type="ECO:0000256" key="9">
    <source>
        <dbReference type="SAM" id="Phobius"/>
    </source>
</evidence>
<evidence type="ECO:0000256" key="6">
    <source>
        <dbReference type="ARBA" id="ARBA00022989"/>
    </source>
</evidence>
<dbReference type="OrthoDB" id="9782305at2"/>
<keyword evidence="5 9" id="KW-0812">Transmembrane</keyword>
<feature type="transmembrane region" description="Helical" evidence="9">
    <location>
        <begin position="140"/>
        <end position="160"/>
    </location>
</feature>
<dbReference type="InterPro" id="IPR037294">
    <property type="entry name" value="ABC_BtuC-like"/>
</dbReference>
<proteinExistence type="inferred from homology"/>
<comment type="subcellular location">
    <subcellularLocation>
        <location evidence="1">Cell membrane</location>
        <topology evidence="1">Multi-pass membrane protein</topology>
    </subcellularLocation>
</comment>
<evidence type="ECO:0000256" key="2">
    <source>
        <dbReference type="ARBA" id="ARBA00007935"/>
    </source>
</evidence>
<dbReference type="SUPFAM" id="SSF81345">
    <property type="entry name" value="ABC transporter involved in vitamin B12 uptake, BtuC"/>
    <property type="match status" value="1"/>
</dbReference>
<dbReference type="RefSeq" id="WP_158051159.1">
    <property type="nucleotide sequence ID" value="NZ_WBKB01000001.1"/>
</dbReference>
<feature type="region of interest" description="Disordered" evidence="8">
    <location>
        <begin position="15"/>
        <end position="42"/>
    </location>
</feature>
<dbReference type="GO" id="GO:0022857">
    <property type="term" value="F:transmembrane transporter activity"/>
    <property type="evidence" value="ECO:0007669"/>
    <property type="project" value="InterPro"/>
</dbReference>
<feature type="transmembrane region" description="Helical" evidence="9">
    <location>
        <begin position="286"/>
        <end position="314"/>
    </location>
</feature>
<feature type="transmembrane region" description="Helical" evidence="9">
    <location>
        <begin position="228"/>
        <end position="250"/>
    </location>
</feature>
<feature type="transmembrane region" description="Helical" evidence="9">
    <location>
        <begin position="111"/>
        <end position="128"/>
    </location>
</feature>
<dbReference type="PANTHER" id="PTHR30472:SF67">
    <property type="entry name" value="PERMEASE OF ABC TRANSPORTER-RELATED"/>
    <property type="match status" value="1"/>
</dbReference>
<dbReference type="CDD" id="cd06550">
    <property type="entry name" value="TM_ABC_iron-siderophores_like"/>
    <property type="match status" value="1"/>
</dbReference>
<dbReference type="AlphaFoldDB" id="A0A7J5BI76"/>
<dbReference type="GO" id="GO:0005886">
    <property type="term" value="C:plasma membrane"/>
    <property type="evidence" value="ECO:0007669"/>
    <property type="project" value="UniProtKB-SubCell"/>
</dbReference>
<dbReference type="Pfam" id="PF01032">
    <property type="entry name" value="FecCD"/>
    <property type="match status" value="1"/>
</dbReference>
<comment type="caution">
    <text evidence="10">The sequence shown here is derived from an EMBL/GenBank/DDBJ whole genome shotgun (WGS) entry which is preliminary data.</text>
</comment>
<reference evidence="10 11" key="1">
    <citation type="submission" date="2019-09" db="EMBL/GenBank/DDBJ databases">
        <title>Phylogeny of genus Pseudoclavibacter and closely related genus.</title>
        <authorList>
            <person name="Li Y."/>
        </authorList>
    </citation>
    <scope>NUCLEOTIDE SEQUENCE [LARGE SCALE GENOMIC DNA]</scope>
    <source>
        <strain evidence="10 11">KCTC 13959</strain>
    </source>
</reference>
<evidence type="ECO:0000256" key="4">
    <source>
        <dbReference type="ARBA" id="ARBA00022475"/>
    </source>
</evidence>
<dbReference type="InterPro" id="IPR000522">
    <property type="entry name" value="ABC_transptr_permease_BtuC"/>
</dbReference>
<dbReference type="GO" id="GO:0033214">
    <property type="term" value="P:siderophore-iron import into cell"/>
    <property type="evidence" value="ECO:0007669"/>
    <property type="project" value="TreeGrafter"/>
</dbReference>
<dbReference type="Proteomes" id="UP000433493">
    <property type="component" value="Unassembled WGS sequence"/>
</dbReference>
<feature type="transmembrane region" description="Helical" evidence="9">
    <location>
        <begin position="354"/>
        <end position="373"/>
    </location>
</feature>
<sequence>MSNAVIQRAAGRAAGVAGENTVPATPTGAPRRRDRRQERSLERGNRARAGLWAGIFAALLFVSLVTAICVGPADISPGDVWNTVLAKLGFAESTLSLRAEAIIWELRVPRVLVAATVGSGLALVGVIMQAITRNSLADPYLLGLSSGASLGAVAVLVIGASLALPFAAFLGGALALAATLAIASASGQFGAAKVVLAGVAVSAIASAITSLVIFWSATGDSFREILNWMLGSFAGANWSAVAIALGAMLLIGTPLLTTAQTLNAYTFGDISAASLGINATRTRWMLLLACALLTSSLVSVSGSIGFVGLVMPHAVRLLVGNDHRNILPLSALAGAVFMVWADTAARTLFDPRELPVGIVTAIVGAPIFALILMRKRAA</sequence>
<feature type="transmembrane region" description="Helical" evidence="9">
    <location>
        <begin position="194"/>
        <end position="216"/>
    </location>
</feature>
<keyword evidence="3" id="KW-0813">Transport</keyword>
<evidence type="ECO:0000256" key="3">
    <source>
        <dbReference type="ARBA" id="ARBA00022448"/>
    </source>
</evidence>
<dbReference type="EMBL" id="WBKB01000001">
    <property type="protein sequence ID" value="KAB1645149.1"/>
    <property type="molecule type" value="Genomic_DNA"/>
</dbReference>
<gene>
    <name evidence="10" type="ORF">F8O05_02525</name>
</gene>
<evidence type="ECO:0000256" key="8">
    <source>
        <dbReference type="SAM" id="MobiDB-lite"/>
    </source>
</evidence>